<dbReference type="EMBL" id="JRKI01000034">
    <property type="protein sequence ID" value="KIZ15388.1"/>
    <property type="molecule type" value="Genomic_DNA"/>
</dbReference>
<proteinExistence type="predicted"/>
<dbReference type="SUPFAM" id="SSF47413">
    <property type="entry name" value="lambda repressor-like DNA-binding domains"/>
    <property type="match status" value="1"/>
</dbReference>
<reference evidence="3 4" key="1">
    <citation type="submission" date="2014-09" db="EMBL/GenBank/DDBJ databases">
        <title>Draft genome sequence of Streptomyces natalensis ATCC 27448, producer of the antifungal pimaricin.</title>
        <authorList>
            <person name="Mendes M.V."/>
            <person name="Beites T."/>
            <person name="Pires S."/>
            <person name="Santos C.L."/>
            <person name="Moradas-Ferreira P."/>
        </authorList>
    </citation>
    <scope>NUCLEOTIDE SEQUENCE [LARGE SCALE GENOMIC DNA]</scope>
    <source>
        <strain evidence="3 4">ATCC 27448</strain>
    </source>
</reference>
<keyword evidence="1" id="KW-0472">Membrane</keyword>
<dbReference type="Pfam" id="PF13560">
    <property type="entry name" value="HTH_31"/>
    <property type="match status" value="1"/>
</dbReference>
<keyword evidence="1" id="KW-1133">Transmembrane helix</keyword>
<name>A0A0D7CGR3_9ACTN</name>
<feature type="transmembrane region" description="Helical" evidence="1">
    <location>
        <begin position="21"/>
        <end position="40"/>
    </location>
</feature>
<dbReference type="GO" id="GO:0003677">
    <property type="term" value="F:DNA binding"/>
    <property type="evidence" value="ECO:0007669"/>
    <property type="project" value="InterPro"/>
</dbReference>
<dbReference type="InterPro" id="IPR010982">
    <property type="entry name" value="Lambda_DNA-bd_dom_sf"/>
</dbReference>
<dbReference type="PATRIC" id="fig|1240678.4.peg.5959"/>
<accession>A0A0D7CGR3</accession>
<feature type="domain" description="HTH cro/C1-type" evidence="2">
    <location>
        <begin position="13"/>
        <end position="68"/>
    </location>
</feature>
<dbReference type="CDD" id="cd00093">
    <property type="entry name" value="HTH_XRE"/>
    <property type="match status" value="1"/>
</dbReference>
<dbReference type="SMART" id="SM00530">
    <property type="entry name" value="HTH_XRE"/>
    <property type="match status" value="1"/>
</dbReference>
<evidence type="ECO:0000313" key="4">
    <source>
        <dbReference type="Proteomes" id="UP000032458"/>
    </source>
</evidence>
<keyword evidence="4" id="KW-1185">Reference proteome</keyword>
<gene>
    <name evidence="3" type="ORF">SNA_27945</name>
</gene>
<dbReference type="AlphaFoldDB" id="A0A0D7CGR3"/>
<dbReference type="RefSeq" id="WP_044367074.1">
    <property type="nucleotide sequence ID" value="NZ_JRKI01000034.1"/>
</dbReference>
<dbReference type="PROSITE" id="PS50943">
    <property type="entry name" value="HTH_CROC1"/>
    <property type="match status" value="1"/>
</dbReference>
<protein>
    <submittedName>
        <fullName evidence="3">Transcriptional regulator</fullName>
    </submittedName>
</protein>
<evidence type="ECO:0000313" key="3">
    <source>
        <dbReference type="EMBL" id="KIZ15388.1"/>
    </source>
</evidence>
<dbReference type="InterPro" id="IPR001387">
    <property type="entry name" value="Cro/C1-type_HTH"/>
</dbReference>
<comment type="caution">
    <text evidence="3">The sequence shown here is derived from an EMBL/GenBank/DDBJ whole genome shotgun (WGS) entry which is preliminary data.</text>
</comment>
<organism evidence="3 4">
    <name type="scientific">Streptomyces natalensis ATCC 27448</name>
    <dbReference type="NCBI Taxonomy" id="1240678"/>
    <lineage>
        <taxon>Bacteria</taxon>
        <taxon>Bacillati</taxon>
        <taxon>Actinomycetota</taxon>
        <taxon>Actinomycetes</taxon>
        <taxon>Kitasatosporales</taxon>
        <taxon>Streptomycetaceae</taxon>
        <taxon>Streptomyces</taxon>
    </lineage>
</organism>
<keyword evidence="1" id="KW-0812">Transmembrane</keyword>
<dbReference type="Proteomes" id="UP000032458">
    <property type="component" value="Unassembled WGS sequence"/>
</dbReference>
<sequence>MDEEQARRIGERLRSARRQRGMSLRNLAGLAGVSVGYLSMVENGRRLLDRASHISAFAEALHIAPSELTGQPFAPADLHTSAAHEAIPALRLALMGLTMTTPPDRRPPQAPPVVLAERVETANRLYHAAEYGTLAAGLPALLADLHAAAEAADGPARRELLKLLADAYHPACTLLLKNLGYTDLAFIAVTRAAEAIAELDDPVYWALSGFFHTHVLMSAGSPTQALAQATAAADTLEVNLTSPDAHALLGELHLISATSLTQDRERPGNTRADEVRGHLVEAASLASRTGETRAWHLNFGPTNVGIHQVSLNTDLGLHGEAVTAGVGVHPEALAEAPGRQAAFHADLGRSLAQLRGREAEAVAALLSAEQIAPQRIHANAPVRNTVEFLTDRQLPAHAARDLRGLAHRMGLPL</sequence>
<dbReference type="Gene3D" id="1.10.260.40">
    <property type="entry name" value="lambda repressor-like DNA-binding domains"/>
    <property type="match status" value="1"/>
</dbReference>
<evidence type="ECO:0000256" key="1">
    <source>
        <dbReference type="SAM" id="Phobius"/>
    </source>
</evidence>
<evidence type="ECO:0000259" key="2">
    <source>
        <dbReference type="PROSITE" id="PS50943"/>
    </source>
</evidence>